<keyword evidence="1" id="KW-0808">Transferase</keyword>
<keyword evidence="3" id="KW-0418">Kinase</keyword>
<accession>A0A7S4RWT6</accession>
<evidence type="ECO:0000313" key="6">
    <source>
        <dbReference type="EMBL" id="CAE4626850.1"/>
    </source>
</evidence>
<proteinExistence type="predicted"/>
<dbReference type="InterPro" id="IPR052203">
    <property type="entry name" value="GHMP_Kinase-Related"/>
</dbReference>
<dbReference type="AlphaFoldDB" id="A0A7S4RWT6"/>
<dbReference type="GO" id="GO:0000166">
    <property type="term" value="F:nucleotide binding"/>
    <property type="evidence" value="ECO:0007669"/>
    <property type="project" value="UniProtKB-KW"/>
</dbReference>
<sequence>MSKRECIIGNPTVLIIQRMMELFSEAPRGTVVVAASDCLFSLPDCDALQFRDQVTGLLFEEEKKAVIGLAVPSPLNTAKNHGVFVLETTHVSSNGQSNNITTSAPQKVFPRLESFISEISTVSISDSTYNRIKPVYQFLQKPSIETMNQTPYCTFLHNEESSAWIDTGVVAFLPESANNALRRLARQELACCTERGLCVMYNNDKKENKDDLVNFAKNRALRVELYSHLMLAISTKTHESTKSSENGNDSKRREEFMKLHYGELPTKTLETIYDTMSLYELNVCAVPGGQFVHLGTTRELMDFLTYGTSYDNPNITSINEEDTKNCEDIAKRMMEKRCRKFGKQNHLVRRSCSFVSNIDVHPSAVIMNSVLVCMNSEEESTKHNSIRSGNIGKYSILEHTNLVAQNGLDIGSDCLVSGLRGYSKDKITVPDGMCLQVVPLKCGWNKDNENIISDDVANDYVYMYLGVSDPIKKNSMIYGLELNLFFQRTGLTKNDLWDVSVPGMKQTLWNAKLHPVVQHNTCSADETMTVGNEIDLSSLSWITKLCKSSGSLSDEALKSLGDWKALPRLSLSSIRALSNAKEEFKFREDLTHSLVPSVRRKRLSEVKEILLQQRHEPCMFDFVVDGYARGQAEEFHRALILLDKVIVEAMNDELYNIVGRSFMVSSALISDIADSIKSLSNKDLGEEKEEGAPQRSLSPSTVKEFRSSINELRSTSIDKKRRILLCQRLFKLRNEVLSGKEVTDFRLASEQMELAAAALTELCITGNDDNSKRCILHSLQRTKPALRDNWVVASAPGRIDVDGGWSDTPPISYDYGGAVLIMACTVDGRRPLSSRCRIVSGGKGVVLRTEARESKDGKLISDSEVKMNKIRDIADFRDPSAACTLLKCALLCLGFVSLDILHGNEDVSLQPYINSFCSDSDEDVGLEIISTSLLPRGSGMGGSSILGGCVLASIAQCVGFDILSDTTTDEEDDEFLIHGVLMIEQLLTTGGGWQDQIGGLIGGIKLATSVAHKFPLEVKAERRRLDPRVRASLNKRLVLAFSGQPRLAKTVLQHVLRRWARRTPEIVANVEDLVINATKAAKATENGDIDAIGRTMYSYWLRKKKMAGEDSGVEPTAVADLLKALLAQKEIIGGTLIGAGGGGFLVMVASEGRTVADIERIVKNEITDLHEDVYNFTWHECAICEDGLKINVIDKALTSGSLDDFQINWHD</sequence>
<feature type="domain" description="GHMP kinase C-terminal" evidence="5">
    <location>
        <begin position="1080"/>
        <end position="1163"/>
    </location>
</feature>
<protein>
    <recommendedName>
        <fullName evidence="7">GHMP kinase C-terminal domain-containing protein</fullName>
    </recommendedName>
</protein>
<evidence type="ECO:0008006" key="7">
    <source>
        <dbReference type="Google" id="ProtNLM"/>
    </source>
</evidence>
<dbReference type="Gene3D" id="3.30.230.120">
    <property type="match status" value="1"/>
</dbReference>
<reference evidence="6" key="1">
    <citation type="submission" date="2021-01" db="EMBL/GenBank/DDBJ databases">
        <authorList>
            <person name="Corre E."/>
            <person name="Pelletier E."/>
            <person name="Niang G."/>
            <person name="Scheremetjew M."/>
            <person name="Finn R."/>
            <person name="Kale V."/>
            <person name="Holt S."/>
            <person name="Cochrane G."/>
            <person name="Meng A."/>
            <person name="Brown T."/>
            <person name="Cohen L."/>
        </authorList>
    </citation>
    <scope>NUCLEOTIDE SEQUENCE</scope>
    <source>
        <strain evidence="6">GSO104</strain>
    </source>
</reference>
<dbReference type="InterPro" id="IPR012887">
    <property type="entry name" value="GDP_fucose_pyrophosphorylase"/>
</dbReference>
<dbReference type="Pfam" id="PF07959">
    <property type="entry name" value="Fucose_pyrophosphorylase"/>
    <property type="match status" value="1"/>
</dbReference>
<feature type="domain" description="GDP-fucose pyrophosphorylase" evidence="4">
    <location>
        <begin position="23"/>
        <end position="518"/>
    </location>
</feature>
<dbReference type="InterPro" id="IPR036554">
    <property type="entry name" value="GHMP_kinase_C_sf"/>
</dbReference>
<name>A0A7S4RWT6_9STRA</name>
<dbReference type="InterPro" id="IPR020568">
    <property type="entry name" value="Ribosomal_Su5_D2-typ_SF"/>
</dbReference>
<gene>
    <name evidence="6" type="ORF">DBRI00130_LOCUS25213</name>
</gene>
<evidence type="ECO:0000256" key="1">
    <source>
        <dbReference type="ARBA" id="ARBA00022679"/>
    </source>
</evidence>
<evidence type="ECO:0000256" key="2">
    <source>
        <dbReference type="ARBA" id="ARBA00022741"/>
    </source>
</evidence>
<dbReference type="EMBL" id="HBNS01032182">
    <property type="protein sequence ID" value="CAE4626850.1"/>
    <property type="molecule type" value="Transcribed_RNA"/>
</dbReference>
<evidence type="ECO:0000259" key="5">
    <source>
        <dbReference type="Pfam" id="PF08544"/>
    </source>
</evidence>
<dbReference type="Pfam" id="PF08544">
    <property type="entry name" value="GHMP_kinases_C"/>
    <property type="match status" value="1"/>
</dbReference>
<dbReference type="GO" id="GO:0042352">
    <property type="term" value="P:GDP-L-fucose salvage"/>
    <property type="evidence" value="ECO:0007669"/>
    <property type="project" value="TreeGrafter"/>
</dbReference>
<dbReference type="SUPFAM" id="SSF54211">
    <property type="entry name" value="Ribosomal protein S5 domain 2-like"/>
    <property type="match status" value="1"/>
</dbReference>
<keyword evidence="2" id="KW-0547">Nucleotide-binding</keyword>
<organism evidence="6">
    <name type="scientific">Ditylum brightwellii</name>
    <dbReference type="NCBI Taxonomy" id="49249"/>
    <lineage>
        <taxon>Eukaryota</taxon>
        <taxon>Sar</taxon>
        <taxon>Stramenopiles</taxon>
        <taxon>Ochrophyta</taxon>
        <taxon>Bacillariophyta</taxon>
        <taxon>Mediophyceae</taxon>
        <taxon>Lithodesmiophycidae</taxon>
        <taxon>Lithodesmiales</taxon>
        <taxon>Lithodesmiaceae</taxon>
        <taxon>Ditylum</taxon>
    </lineage>
</organism>
<evidence type="ECO:0000259" key="4">
    <source>
        <dbReference type="Pfam" id="PF07959"/>
    </source>
</evidence>
<evidence type="ECO:0000256" key="3">
    <source>
        <dbReference type="ARBA" id="ARBA00022777"/>
    </source>
</evidence>
<dbReference type="PANTHER" id="PTHR32463">
    <property type="entry name" value="L-FUCOSE KINASE"/>
    <property type="match status" value="1"/>
</dbReference>
<dbReference type="PANTHER" id="PTHR32463:SF0">
    <property type="entry name" value="L-FUCOSE KINASE"/>
    <property type="match status" value="1"/>
</dbReference>
<dbReference type="SUPFAM" id="SSF55060">
    <property type="entry name" value="GHMP Kinase, C-terminal domain"/>
    <property type="match status" value="1"/>
</dbReference>
<dbReference type="InterPro" id="IPR013750">
    <property type="entry name" value="GHMP_kinase_C_dom"/>
</dbReference>
<dbReference type="GO" id="GO:0050201">
    <property type="term" value="F:fucokinase activity"/>
    <property type="evidence" value="ECO:0007669"/>
    <property type="project" value="TreeGrafter"/>
</dbReference>